<dbReference type="CDD" id="cd00473">
    <property type="entry name" value="bS6"/>
    <property type="match status" value="1"/>
</dbReference>
<dbReference type="Pfam" id="PF01250">
    <property type="entry name" value="Ribosomal_S6"/>
    <property type="match status" value="1"/>
</dbReference>
<evidence type="ECO:0000313" key="5">
    <source>
        <dbReference type="EMBL" id="XBH21293.1"/>
    </source>
</evidence>
<dbReference type="AlphaFoldDB" id="A0AAU7DU28"/>
<accession>A0AAU7DU28</accession>
<keyword evidence="4" id="KW-0699">rRNA-binding</keyword>
<reference evidence="5" key="1">
    <citation type="submission" date="2024-02" db="EMBL/GenBank/DDBJ databases">
        <title>Tomenella chthoni gen. nov. sp. nov., a member of the family Jonesiaceae isolated from bat guano.</title>
        <authorList>
            <person name="Miller S.L."/>
            <person name="King J."/>
            <person name="Sankaranarayanan K."/>
            <person name="Lawson P.A."/>
        </authorList>
    </citation>
    <scope>NUCLEOTIDE SEQUENCE</scope>
    <source>
        <strain evidence="5">BS-20</strain>
    </source>
</reference>
<evidence type="ECO:0000256" key="4">
    <source>
        <dbReference type="HAMAP-Rule" id="MF_00360"/>
    </source>
</evidence>
<organism evidence="5">
    <name type="scientific">Jonesiaceae bacterium BS-20</name>
    <dbReference type="NCBI Taxonomy" id="3120821"/>
    <lineage>
        <taxon>Bacteria</taxon>
        <taxon>Bacillati</taxon>
        <taxon>Actinomycetota</taxon>
        <taxon>Actinomycetes</taxon>
        <taxon>Micrococcales</taxon>
        <taxon>Jonesiaceae</taxon>
    </lineage>
</organism>
<comment type="function">
    <text evidence="2 4">Binds together with bS18 to 16S ribosomal RNA.</text>
</comment>
<proteinExistence type="inferred from homology"/>
<keyword evidence="4 5" id="KW-0689">Ribosomal protein</keyword>
<evidence type="ECO:0000256" key="2">
    <source>
        <dbReference type="ARBA" id="ARBA00035104"/>
    </source>
</evidence>
<name>A0AAU7DU28_9MICO</name>
<dbReference type="GO" id="GO:0006412">
    <property type="term" value="P:translation"/>
    <property type="evidence" value="ECO:0007669"/>
    <property type="project" value="UniProtKB-UniRule"/>
</dbReference>
<dbReference type="NCBIfam" id="TIGR00166">
    <property type="entry name" value="S6"/>
    <property type="match status" value="1"/>
</dbReference>
<keyword evidence="4" id="KW-0687">Ribonucleoprotein</keyword>
<evidence type="ECO:0000256" key="1">
    <source>
        <dbReference type="ARBA" id="ARBA00009512"/>
    </source>
</evidence>
<comment type="similarity">
    <text evidence="1 4">Belongs to the bacterial ribosomal protein bS6 family.</text>
</comment>
<dbReference type="PANTHER" id="PTHR21011:SF1">
    <property type="entry name" value="SMALL RIBOSOMAL SUBUNIT PROTEIN BS6M"/>
    <property type="match status" value="1"/>
</dbReference>
<dbReference type="SUPFAM" id="SSF54995">
    <property type="entry name" value="Ribosomal protein S6"/>
    <property type="match status" value="1"/>
</dbReference>
<dbReference type="Gene3D" id="3.30.70.60">
    <property type="match status" value="1"/>
</dbReference>
<dbReference type="GO" id="GO:0005737">
    <property type="term" value="C:cytoplasm"/>
    <property type="evidence" value="ECO:0007669"/>
    <property type="project" value="UniProtKB-ARBA"/>
</dbReference>
<protein>
    <recommendedName>
        <fullName evidence="3 4">Small ribosomal subunit protein bS6</fullName>
    </recommendedName>
</protein>
<gene>
    <name evidence="4 5" type="primary">rpsF</name>
    <name evidence="5" type="ORF">V5R04_13935</name>
</gene>
<dbReference type="InterPro" id="IPR014717">
    <property type="entry name" value="Transl_elong_EF1B/ribsomal_bS6"/>
</dbReference>
<dbReference type="GO" id="GO:0070181">
    <property type="term" value="F:small ribosomal subunit rRNA binding"/>
    <property type="evidence" value="ECO:0007669"/>
    <property type="project" value="TreeGrafter"/>
</dbReference>
<evidence type="ECO:0000256" key="3">
    <source>
        <dbReference type="ARBA" id="ARBA00035294"/>
    </source>
</evidence>
<sequence>MRQYELMMILSPEIDERAIVPTVEKLIAVVPAEGGTIDNTDIWGRRRMSFEIAKKSEGVYAVINFTASPATSKELERQLGLNESVLRIKVLRTAA</sequence>
<dbReference type="InterPro" id="IPR020814">
    <property type="entry name" value="Ribosomal_S6_plastid/chlpt"/>
</dbReference>
<dbReference type="GO" id="GO:0005840">
    <property type="term" value="C:ribosome"/>
    <property type="evidence" value="ECO:0007669"/>
    <property type="project" value="UniProtKB-KW"/>
</dbReference>
<dbReference type="GO" id="GO:0003735">
    <property type="term" value="F:structural constituent of ribosome"/>
    <property type="evidence" value="ECO:0007669"/>
    <property type="project" value="InterPro"/>
</dbReference>
<dbReference type="GO" id="GO:1990904">
    <property type="term" value="C:ribonucleoprotein complex"/>
    <property type="evidence" value="ECO:0007669"/>
    <property type="project" value="UniProtKB-KW"/>
</dbReference>
<dbReference type="InterPro" id="IPR000529">
    <property type="entry name" value="Ribosomal_bS6"/>
</dbReference>
<dbReference type="InterPro" id="IPR035980">
    <property type="entry name" value="Ribosomal_bS6_sf"/>
</dbReference>
<dbReference type="HAMAP" id="MF_00360">
    <property type="entry name" value="Ribosomal_bS6"/>
    <property type="match status" value="1"/>
</dbReference>
<keyword evidence="4" id="KW-0694">RNA-binding</keyword>
<dbReference type="PANTHER" id="PTHR21011">
    <property type="entry name" value="MITOCHONDRIAL 28S RIBOSOMAL PROTEIN S6"/>
    <property type="match status" value="1"/>
</dbReference>
<dbReference type="EMBL" id="CP146203">
    <property type="protein sequence ID" value="XBH21293.1"/>
    <property type="molecule type" value="Genomic_DNA"/>
</dbReference>